<evidence type="ECO:0000256" key="1">
    <source>
        <dbReference type="ARBA" id="ARBA00022676"/>
    </source>
</evidence>
<dbReference type="InterPro" id="IPR037018">
    <property type="entry name" value="GH65_N"/>
</dbReference>
<feature type="transmembrane region" description="Helical" evidence="3">
    <location>
        <begin position="847"/>
        <end position="867"/>
    </location>
</feature>
<dbReference type="Gene3D" id="1.50.10.140">
    <property type="match status" value="2"/>
</dbReference>
<dbReference type="PANTHER" id="PTHR37469:SF2">
    <property type="entry name" value="CELLOBIONIC ACID PHOSPHORYLASE"/>
    <property type="match status" value="1"/>
</dbReference>
<gene>
    <name evidence="7" type="primary">chbP_1</name>
    <name evidence="7" type="ORF">CLORY_10710</name>
</gene>
<dbReference type="Gene3D" id="2.60.420.10">
    <property type="entry name" value="Maltose phosphorylase, domain 3"/>
    <property type="match status" value="1"/>
</dbReference>
<keyword evidence="8" id="KW-1185">Reference proteome</keyword>
<dbReference type="EC" id="2.4.1.280" evidence="7"/>
<feature type="domain" description="Glycosyl hydrolase 94 supersandwich" evidence="4">
    <location>
        <begin position="2146"/>
        <end position="2415"/>
    </location>
</feature>
<reference evidence="7 8" key="1">
    <citation type="submission" date="2017-03" db="EMBL/GenBank/DDBJ databases">
        <title>Genome sequence of Clostridium oryzae DSM 28571.</title>
        <authorList>
            <person name="Poehlein A."/>
            <person name="Daniel R."/>
        </authorList>
    </citation>
    <scope>NUCLEOTIDE SEQUENCE [LARGE SCALE GENOMIC DNA]</scope>
    <source>
        <strain evidence="7 8">DSM 28571</strain>
    </source>
</reference>
<dbReference type="EMBL" id="MZGV01000008">
    <property type="protein sequence ID" value="OPJ63563.1"/>
    <property type="molecule type" value="Genomic_DNA"/>
</dbReference>
<proteinExistence type="predicted"/>
<evidence type="ECO:0000256" key="2">
    <source>
        <dbReference type="ARBA" id="ARBA00022679"/>
    </source>
</evidence>
<dbReference type="SUPFAM" id="SSF48208">
    <property type="entry name" value="Six-hairpin glycosidases"/>
    <property type="match status" value="1"/>
</dbReference>
<feature type="transmembrane region" description="Helical" evidence="3">
    <location>
        <begin position="822"/>
        <end position="841"/>
    </location>
</feature>
<keyword evidence="2 7" id="KW-0808">Transferase</keyword>
<dbReference type="InterPro" id="IPR019282">
    <property type="entry name" value="Glycoamylase-like_cons_dom"/>
</dbReference>
<dbReference type="GO" id="GO:0005975">
    <property type="term" value="P:carbohydrate metabolic process"/>
    <property type="evidence" value="ECO:0007669"/>
    <property type="project" value="InterPro"/>
</dbReference>
<feature type="transmembrane region" description="Helical" evidence="3">
    <location>
        <begin position="939"/>
        <end position="960"/>
    </location>
</feature>
<sequence length="2924" mass="335842">MLYIYFTILILTSVVVIYILNEDKIVSEDNIMEDVPNIYVNSEELAKHAIKLSAFYSETKNIKFNRKLIKSLQVSYKNILKGYDFIEKDMDEKTELMPAAEWLLDNIYLVQKEFKDIKHNMPENYYKKLPVVSKGIMKGYPRVYQIAVEIVSHTDGIVDENIIKNFIENYQKNTVLTTGELWALPIMLRVALIQNISAITDKIVFGLKEKKRGDALSSKVINAYGDKKLDEFITVLQESKIAISSHFVERFIKVLRDNAVDSDGIYKWIKDRLDEKQWDMDSIISVEHHKEASYQFSLGNSITSIRNITALNWKDVFEKLSYVEQILREDPAEVYSNMDFESRDFYRHKLEKIAKKIDTGESFVAKKALECARQAVKDGKQDYETHIGYYIIDDGERCLKEKLPYKHSFIEKMSANNSSSKMKIYMTAIILSCVLLESAVLLDGYRSGQNITIWQYIIWAIAILVPISEIVISILNLIINTVSTPRFIPKIEFKKEIPESSRTVVAIPMLISNENRVKEIIGKLEVYYLANMDKNIYFALLGDFKDSDKEYEASDTVITQCVLKEIEKLNKKYSVDSDIFYFLSRKRCYNQKEKLWMGWERKRGKLMEFNSLLRGKEDTSYSIISGDISELKKSVYVITLDADTMLPRDCAKKLIGAMSHILNIPHIDSQNRVVSRGYGIMQPRITVGCSSANKTTFSKIFSGETGIDIYTTAVSDIYQDIFGEGIFTGKGIYDIDTFTAMLENKIPENAVLSHDLLEGSYVRTGLVTDVELVDGYPAYYSSSCKRLHRWVRGDWQLLPWIPEKRGLNTLSRWKIIDNLRRSLLAPSIVILLLLSLTILPLRSLCIFIAFISAVCQIVFHVSEVVITPAKAMNMGGKLTNVKIGGKQILLLFSFIPYQAFLMLDAIGRTLYRIMISKRKMLQWQTAEDVEVNAGKSFEYYIRMMWPGSILALIIEILAFYESINMGIFMLPITLLWFVSPYSAFNVSKDITSKMYSINKEDKNILKRLARENWAYFEDFVNTENNYLGPDNYQEDPPNGVAHRTSPTNIGMAMSSNICAYDMGYIGLYEAVDRIDKTLTTIEKLVKYRGHLYNWYDTLTKEPLHPRYISTVDSGNLVAYMWLAASCLKNYMERPAIDVNRFHGIETTMQLAQREIEQKCSVKDEYKIYIEEISNIKIDFIEMKDFVRKLWGKVAEVEKQYSNISIYWNSKLKSDCSKLISDIQRFAPWSEILKNLGINERDKEELSLVMTSCSINSAVNELEVRVNEFVPENNDEIELAKLMTLSLENLKEHKSKTENVIERLKQFVQNTDFTVLFDNSRELFSIGYDIEKDMINNCYYDMMASEARLASFIAIAKGDIAQSHWFKLSRAMTVIGKNKGLVSWSGTMFEYFMPILVMKNYEDSLLNETYKSVVEGQKRYCGARGVPWGVSEAAFYTFDASRNYQYKAFGIPGIGLKRGLSSELVISPYSTVITLQVALEDAIKNIKRLLVEGMEGKYGFYESIDFTKDRLPKRSSKVIVKCYMIHHQGMSLMALDNAINKNSLVNNFHEIPEVKATELLLQEKVPQNITYDREIEFNVHDTNEEKNTVIVRSYKGAMTEIPETQLMSNGSYSMMISNRGSGYAKIGKTMLYRWREDATSDIGGIYIFIKDIAAGRLWSTSYEPLKNQGDEYETIFSVDKVEYKRKDGDFITYTEIALSSEEDAEIRRVSITNHGNEEKVLEITTYAEVVLTEYTADLVHPAFSNLFINTEYEDNTGAVLANRRPRDKKQKSKWLMQVISLSGETVGNIQYETNRSNFIGRGRSIYNAAVLDSNAPLQNNVGAVIDPIISMRRRIKILPGETFKFVLTTAAGESKEAVIELAKKYKEYYNSSRVFDMAWNQGMVEMKYMNIKSTQINLYQIMASRIIFISDQMRLREKMIKSIKNHQSDLWGYGISGDIPIVTLIIRNENDVDIVKQLVTAHEYWNRKGLSVDLVIINLEETSYSQPLQNRVMEFVARKRVDKEGYGKIHLYNRVSMSDEIINFITAISRLVIDSEKGSILEQINRGNINQVDFIKVKNMDNEVDEKEVVNYIRLSSNKNRINSSQKESRERTETKKMFKWSFKNAFSMEYATDIAEMERETTEDAFNISDLDFYNGYGGFKHDGSSYIILLDKFKNTPAPWINVISNEKFGFHVSEAGSAYTWSQNSRENKITTWTNDPVSDMPGEALYIRDEISGNAWSITSKPIRDNGRYVIEHGFGYSKFIHNVNGIKGTEVMFVPKNQSCKICIVTLENISAVDRTLSATYYSDIVLGVVPQQTAQYVVTNINTDRKYIYAQNPYSEHFGNGKAFLCMIGGKEESFTGSRKDFIGEGQSIFSPEAMRVSKLSGISGAGMEPCMAENVKIELKPNEEKNIIILFGQYESEEQIENCIDKFKNQEICEREFEKVKDYWKQLLGRLQVRTPDKSMDLLLNGWLLYQTISCRYLSRTAFYQSGGAYGFRDQLQDSMAIGFVESDITRKQIIRSAERQFIEGDVQHWWHPIVESGIRTRFSDDLLWLPYVVIDYINNTGDYTVLDEKADYIIEKPLEEGEDERYGVSTERGGIAPIYEHCKKAIERALKFGPHNIPLMGSGDWNDGMNMVGNKGKGESVWLGWFLYIILDKFKEICKTRQDMDAYNRYFEAQNYIKENININAWDGNWYRRAYFDDGTPLGSIQNDECQIDSLSQSFAIISGAGEKDKNRLALEAMEKYLVKEDKGMILLLTPAFNNTEKEPGYIKGYLSGVRENGGQYTHAAIWVIMAEAIAGNKDKAWRYFNMINPINHSETPLECENYKVEPYVMTADVYYKEGLIGRGGWSWYTGAAGWMYRVGIESILGLKFRGKEGFTIEPCIPHNWNEYSINYSKGNCVYDIQVKKGQNKGIIIDDKLAERNIIPYFPEGTHKIIVTI</sequence>
<feature type="transmembrane region" description="Helical" evidence="3">
    <location>
        <begin position="422"/>
        <end position="441"/>
    </location>
</feature>
<feature type="transmembrane region" description="Helical" evidence="3">
    <location>
        <begin position="453"/>
        <end position="479"/>
    </location>
</feature>
<evidence type="ECO:0000313" key="8">
    <source>
        <dbReference type="Proteomes" id="UP000190080"/>
    </source>
</evidence>
<evidence type="ECO:0000256" key="3">
    <source>
        <dbReference type="SAM" id="Phobius"/>
    </source>
</evidence>
<name>A0A1V4IUI8_9CLOT</name>
<dbReference type="GO" id="GO:0030246">
    <property type="term" value="F:carbohydrate binding"/>
    <property type="evidence" value="ECO:0007669"/>
    <property type="project" value="InterPro"/>
</dbReference>
<protein>
    <submittedName>
        <fullName evidence="7">N,N'-diacetylchitobiose phosphorylase</fullName>
        <ecNumber evidence="7">2.4.1.280</ecNumber>
    </submittedName>
</protein>
<dbReference type="InterPro" id="IPR011013">
    <property type="entry name" value="Gal_mutarotase_sf_dom"/>
</dbReference>
<evidence type="ECO:0000313" key="7">
    <source>
        <dbReference type="EMBL" id="OPJ63563.1"/>
    </source>
</evidence>
<dbReference type="InterPro" id="IPR008928">
    <property type="entry name" value="6-hairpin_glycosidase_sf"/>
</dbReference>
<keyword evidence="1 7" id="KW-0328">Glycosyltransferase</keyword>
<keyword evidence="3" id="KW-0812">Transmembrane</keyword>
<feature type="domain" description="Glycoamylase-like" evidence="5">
    <location>
        <begin position="1338"/>
        <end position="1550"/>
    </location>
</feature>
<dbReference type="InterPro" id="IPR037824">
    <property type="entry name" value="GH94N_2_NdvB"/>
</dbReference>
<keyword evidence="3" id="KW-0472">Membrane</keyword>
<dbReference type="Gene3D" id="1.50.10.10">
    <property type="match status" value="1"/>
</dbReference>
<dbReference type="CDD" id="cd11756">
    <property type="entry name" value="GH94N_ChvB_NdvB_1_like"/>
    <property type="match status" value="1"/>
</dbReference>
<dbReference type="Pfam" id="PF17167">
    <property type="entry name" value="Glyco_hydro_94"/>
    <property type="match status" value="1"/>
</dbReference>
<dbReference type="SUPFAM" id="SSF74650">
    <property type="entry name" value="Galactose mutarotase-like"/>
    <property type="match status" value="2"/>
</dbReference>
<evidence type="ECO:0000259" key="5">
    <source>
        <dbReference type="Pfam" id="PF10091"/>
    </source>
</evidence>
<dbReference type="InterPro" id="IPR037820">
    <property type="entry name" value="GH94N_NdvB"/>
</dbReference>
<dbReference type="InterPro" id="IPR052047">
    <property type="entry name" value="GH94_Enzymes"/>
</dbReference>
<feature type="domain" description="Glycosyl hydrolase 94 supersandwich" evidence="4">
    <location>
        <begin position="1588"/>
        <end position="1866"/>
    </location>
</feature>
<dbReference type="InterPro" id="IPR010383">
    <property type="entry name" value="Glyco_hydrolase_94_b-supersand"/>
</dbReference>
<feature type="transmembrane region" description="Helical" evidence="3">
    <location>
        <begin position="888"/>
        <end position="911"/>
    </location>
</feature>
<feature type="domain" description="Glycosyl hydrolase 94 catalytic" evidence="6">
    <location>
        <begin position="2429"/>
        <end position="2853"/>
    </location>
</feature>
<comment type="caution">
    <text evidence="7">The sequence shown here is derived from an EMBL/GenBank/DDBJ whole genome shotgun (WGS) entry which is preliminary data.</text>
</comment>
<dbReference type="Pfam" id="PF10091">
    <property type="entry name" value="Glycoamylase"/>
    <property type="match status" value="1"/>
</dbReference>
<evidence type="ECO:0000259" key="6">
    <source>
        <dbReference type="Pfam" id="PF17167"/>
    </source>
</evidence>
<dbReference type="Proteomes" id="UP000190080">
    <property type="component" value="Unassembled WGS sequence"/>
</dbReference>
<dbReference type="GO" id="GO:0016757">
    <property type="term" value="F:glycosyltransferase activity"/>
    <property type="evidence" value="ECO:0007669"/>
    <property type="project" value="UniProtKB-KW"/>
</dbReference>
<dbReference type="Gene3D" id="2.70.98.40">
    <property type="entry name" value="Glycoside hydrolase, family 65, N-terminal domain"/>
    <property type="match status" value="2"/>
</dbReference>
<organism evidence="7 8">
    <name type="scientific">Clostridium oryzae</name>
    <dbReference type="NCBI Taxonomy" id="1450648"/>
    <lineage>
        <taxon>Bacteria</taxon>
        <taxon>Bacillati</taxon>
        <taxon>Bacillota</taxon>
        <taxon>Clostridia</taxon>
        <taxon>Eubacteriales</taxon>
        <taxon>Clostridiaceae</taxon>
        <taxon>Clostridium</taxon>
    </lineage>
</organism>
<dbReference type="STRING" id="1450648.CLORY_10710"/>
<dbReference type="InterPro" id="IPR012341">
    <property type="entry name" value="6hp_glycosidase-like_sf"/>
</dbReference>
<keyword evidence="3" id="KW-1133">Transmembrane helix</keyword>
<feature type="transmembrane region" description="Helical" evidence="3">
    <location>
        <begin position="967"/>
        <end position="984"/>
    </location>
</feature>
<feature type="transmembrane region" description="Helical" evidence="3">
    <location>
        <begin position="6"/>
        <end position="21"/>
    </location>
</feature>
<dbReference type="InterPro" id="IPR033432">
    <property type="entry name" value="GH94_catalytic"/>
</dbReference>
<dbReference type="PANTHER" id="PTHR37469">
    <property type="entry name" value="CELLOBIONIC ACID PHOSPHORYLASE-RELATED"/>
    <property type="match status" value="1"/>
</dbReference>
<dbReference type="SMART" id="SM01068">
    <property type="entry name" value="CBM_X"/>
    <property type="match status" value="2"/>
</dbReference>
<dbReference type="Pfam" id="PF06165">
    <property type="entry name" value="GH94_b-supersand"/>
    <property type="match status" value="2"/>
</dbReference>
<accession>A0A1V4IUI8</accession>
<evidence type="ECO:0000259" key="4">
    <source>
        <dbReference type="Pfam" id="PF06165"/>
    </source>
</evidence>
<dbReference type="CDD" id="cd11753">
    <property type="entry name" value="GH94N_ChvB_NdvB_2_like"/>
    <property type="match status" value="1"/>
</dbReference>